<reference evidence="1 2" key="1">
    <citation type="submission" date="2022-04" db="EMBL/GenBank/DDBJ databases">
        <title>Genome sequence of C. roseum typestrain.</title>
        <authorList>
            <person name="Poehlein A."/>
            <person name="Schoch T."/>
            <person name="Duerre P."/>
            <person name="Daniel R."/>
        </authorList>
    </citation>
    <scope>NUCLEOTIDE SEQUENCE [LARGE SCALE GENOMIC DNA]</scope>
    <source>
        <strain evidence="1 2">DSM 7320</strain>
    </source>
</reference>
<sequence length="153" mass="16959">MARPAKSVNTSTGKIGKEEIEKRKQAEKLLRGNANKVKPPAYLSITQKKIFKKIVSELQASGILCNLDIYILTTVSIAIDRLQSIESLINGDISNLTNKDLMAAKDKYTKDLFRCTNELSLSPQSRAKLANINVQAKNTEDDLLLKALRGDNI</sequence>
<accession>A0A1S8L4L1</accession>
<dbReference type="AlphaFoldDB" id="A0A1S8L4L1"/>
<dbReference type="InterPro" id="IPR006448">
    <property type="entry name" value="Phage_term_ssu_P27"/>
</dbReference>
<proteinExistence type="predicted"/>
<protein>
    <submittedName>
        <fullName evidence="1">Uncharacterized protein</fullName>
    </submittedName>
</protein>
<dbReference type="NCBIfam" id="TIGR01558">
    <property type="entry name" value="sm_term_P27"/>
    <property type="match status" value="1"/>
</dbReference>
<dbReference type="Proteomes" id="UP000190951">
    <property type="component" value="Chromosome"/>
</dbReference>
<dbReference type="KEGG" id="crw:CROST_025270"/>
<dbReference type="RefSeq" id="WP_077834441.1">
    <property type="nucleotide sequence ID" value="NZ_CP096983.1"/>
</dbReference>
<gene>
    <name evidence="1" type="ORF">CROST_025270</name>
</gene>
<organism evidence="1 2">
    <name type="scientific">Clostridium felsineum</name>
    <dbReference type="NCBI Taxonomy" id="36839"/>
    <lineage>
        <taxon>Bacteria</taxon>
        <taxon>Bacillati</taxon>
        <taxon>Bacillota</taxon>
        <taxon>Clostridia</taxon>
        <taxon>Eubacteriales</taxon>
        <taxon>Clostridiaceae</taxon>
        <taxon>Clostridium</taxon>
    </lineage>
</organism>
<dbReference type="EMBL" id="CP096983">
    <property type="protein sequence ID" value="URZ11810.1"/>
    <property type="molecule type" value="Genomic_DNA"/>
</dbReference>
<dbReference type="Pfam" id="PF05119">
    <property type="entry name" value="Terminase_4"/>
    <property type="match status" value="1"/>
</dbReference>
<dbReference type="STRING" id="84029.CROST_24580"/>
<evidence type="ECO:0000313" key="2">
    <source>
        <dbReference type="Proteomes" id="UP000190951"/>
    </source>
</evidence>
<name>A0A1S8L4L1_9CLOT</name>
<keyword evidence="2" id="KW-1185">Reference proteome</keyword>
<evidence type="ECO:0000313" key="1">
    <source>
        <dbReference type="EMBL" id="URZ11810.1"/>
    </source>
</evidence>